<dbReference type="GO" id="GO:0000930">
    <property type="term" value="C:gamma-tubulin complex"/>
    <property type="evidence" value="ECO:0007669"/>
    <property type="project" value="TreeGrafter"/>
</dbReference>
<evidence type="ECO:0000256" key="4">
    <source>
        <dbReference type="ARBA" id="ARBA00023212"/>
    </source>
</evidence>
<dbReference type="GO" id="GO:0007020">
    <property type="term" value="P:microtubule nucleation"/>
    <property type="evidence" value="ECO:0007669"/>
    <property type="project" value="InterPro"/>
</dbReference>
<comment type="subcellular location">
    <subcellularLocation>
        <location evidence="5">Cytoplasm</location>
        <location evidence="5">Cytoskeleton</location>
        <location evidence="5">Microtubule organizing center</location>
    </subcellularLocation>
</comment>
<dbReference type="Pfam" id="PF17681">
    <property type="entry name" value="GCP_N_terminal"/>
    <property type="match status" value="1"/>
</dbReference>
<dbReference type="AlphaFoldDB" id="A0AAV4VN16"/>
<dbReference type="GO" id="GO:0051225">
    <property type="term" value="P:spindle assembly"/>
    <property type="evidence" value="ECO:0007669"/>
    <property type="project" value="TreeGrafter"/>
</dbReference>
<dbReference type="Gene3D" id="1.20.120.1900">
    <property type="entry name" value="Gamma-tubulin complex, C-terminal domain"/>
    <property type="match status" value="1"/>
</dbReference>
<comment type="caution">
    <text evidence="8">The sequence shown here is derived from an EMBL/GenBank/DDBJ whole genome shotgun (WGS) entry which is preliminary data.</text>
</comment>
<accession>A0AAV4VN16</accession>
<name>A0AAV4VN16_CAEEX</name>
<dbReference type="InterPro" id="IPR007259">
    <property type="entry name" value="GCP"/>
</dbReference>
<dbReference type="GO" id="GO:0051011">
    <property type="term" value="F:microtubule minus-end binding"/>
    <property type="evidence" value="ECO:0007669"/>
    <property type="project" value="TreeGrafter"/>
</dbReference>
<sequence length="1023" mass="120246">MEGSIALHKLLHSLIDQFILESENHLDQIDKTKAADLSISEDNIQAKINLLVKKCFQQDLIECALDADISTSMCPTSDDLHNILFVSSVSDSTSFTPSLMHKLSCDLFEKKLLSCKLRCTLGNSLSIVDLKISESSIKTDEKSINSSGELNKLSYVSEMQKESTRAGDWLLSNTLSEEKLYDPFNDVQGLQNIHSTTFSWEGRMRQTVPCHLYTSELNDMEVVLNVNEEDPGVFRFLYEPLGVLSEKDLVHDILDLLIGIPSDVFLYVEKKECFQMKPFTRLAKLSGLILKGLKNAIHVILSVYMEYITAMKMNDPTMHTLKTDILENALMLNTLAEYCKIYFERNNASELPKGLGLLTYLNRVCWSHKIKSNAIMVAVLLKYSYSPYFSFLNKWMTEGFCYDPYDEFQIEEDVKYLDRKDELYWKFAYTENEDDINRIVPPEIRDFSGDILQCGKSMKLLQNCGTQLYSLEYMNVNPPPRLSMMFSYHAMKCRKKECEEYIESKELFEMKRKSMKEFSEDQFYIEQQALIDEKSLRNQIKKYWNCRNAFGSTSNLINNRKEETNLKRCHSFPNIATSKEKHCFSGIIYKDVGVLFSSCGYRQINIAEQSINYKEQNFMLCSSEFSQRNIIHSYFSTTSCFQSKFHNNQKTNKLDLYNQMEEPQDLENLKESHIYHQAKFPSGSFMDYLLSLLVSEYGEKKEDIYSCISLISLQNLMLYNFQAVLNMRLHIVQNTAMNFIINQLQFENLLLGLKNTYFLQDESFSQRLCEKLFKWVMNCATLEEFADWPNIYLKKINFWSFQFECEIAWPLNIIVPKACITQYIAIHSFVLEMEYLCWFLGNIWRSHMIEAKREELQISPQYRKIMLYRFNMHQFVRVLRSCIHQDLGGPLWEYLLKMLHSKELSIDALKNIHVQYLEKALERCFLTQDTVHLHEILELLLRQVYTFCDAALIATWKMNPITDHFETSNFTLLSDCYNRYTKCRDRFYEFIMKLLRRKKFNISWDQHYQSYLETILESGKSYY</sequence>
<evidence type="ECO:0000313" key="8">
    <source>
        <dbReference type="EMBL" id="GIY71826.1"/>
    </source>
</evidence>
<dbReference type="InterPro" id="IPR041470">
    <property type="entry name" value="GCP_N"/>
</dbReference>
<dbReference type="Pfam" id="PF04130">
    <property type="entry name" value="GCP_C_terminal"/>
    <property type="match status" value="1"/>
</dbReference>
<evidence type="ECO:0000259" key="7">
    <source>
        <dbReference type="Pfam" id="PF17681"/>
    </source>
</evidence>
<dbReference type="EMBL" id="BPLR01014866">
    <property type="protein sequence ID" value="GIY71826.1"/>
    <property type="molecule type" value="Genomic_DNA"/>
</dbReference>
<dbReference type="GO" id="GO:0000278">
    <property type="term" value="P:mitotic cell cycle"/>
    <property type="evidence" value="ECO:0007669"/>
    <property type="project" value="TreeGrafter"/>
</dbReference>
<dbReference type="GO" id="GO:0031122">
    <property type="term" value="P:cytoplasmic microtubule organization"/>
    <property type="evidence" value="ECO:0007669"/>
    <property type="project" value="TreeGrafter"/>
</dbReference>
<keyword evidence="4 5" id="KW-0206">Cytoskeleton</keyword>
<protein>
    <recommendedName>
        <fullName evidence="5">Gamma-tubulin complex component</fullName>
    </recommendedName>
</protein>
<dbReference type="GO" id="GO:0000922">
    <property type="term" value="C:spindle pole"/>
    <property type="evidence" value="ECO:0007669"/>
    <property type="project" value="InterPro"/>
</dbReference>
<dbReference type="PANTHER" id="PTHR19302">
    <property type="entry name" value="GAMMA TUBULIN COMPLEX PROTEIN"/>
    <property type="match status" value="1"/>
</dbReference>
<proteinExistence type="inferred from homology"/>
<dbReference type="GO" id="GO:0051321">
    <property type="term" value="P:meiotic cell cycle"/>
    <property type="evidence" value="ECO:0007669"/>
    <property type="project" value="TreeGrafter"/>
</dbReference>
<evidence type="ECO:0000256" key="3">
    <source>
        <dbReference type="ARBA" id="ARBA00022701"/>
    </source>
</evidence>
<evidence type="ECO:0000313" key="9">
    <source>
        <dbReference type="Proteomes" id="UP001054945"/>
    </source>
</evidence>
<evidence type="ECO:0000256" key="5">
    <source>
        <dbReference type="RuleBase" id="RU363050"/>
    </source>
</evidence>
<dbReference type="PANTHER" id="PTHR19302:SF70">
    <property type="entry name" value="GAMMA-TUBULIN COMPLEX COMPONENT 6"/>
    <property type="match status" value="1"/>
</dbReference>
<evidence type="ECO:0000256" key="1">
    <source>
        <dbReference type="ARBA" id="ARBA00010337"/>
    </source>
</evidence>
<dbReference type="Proteomes" id="UP001054945">
    <property type="component" value="Unassembled WGS sequence"/>
</dbReference>
<comment type="similarity">
    <text evidence="1 5">Belongs to the TUBGCP family.</text>
</comment>
<feature type="domain" description="Gamma tubulin complex component C-terminal" evidence="6">
    <location>
        <begin position="800"/>
        <end position="996"/>
    </location>
</feature>
<feature type="domain" description="Gamma tubulin complex component protein N-terminal" evidence="7">
    <location>
        <begin position="285"/>
        <end position="501"/>
    </location>
</feature>
<evidence type="ECO:0000259" key="6">
    <source>
        <dbReference type="Pfam" id="PF04130"/>
    </source>
</evidence>
<keyword evidence="9" id="KW-1185">Reference proteome</keyword>
<keyword evidence="2 5" id="KW-0963">Cytoplasm</keyword>
<keyword evidence="3 5" id="KW-0493">Microtubule</keyword>
<organism evidence="8 9">
    <name type="scientific">Caerostris extrusa</name>
    <name type="common">Bark spider</name>
    <name type="synonym">Caerostris bankana</name>
    <dbReference type="NCBI Taxonomy" id="172846"/>
    <lineage>
        <taxon>Eukaryota</taxon>
        <taxon>Metazoa</taxon>
        <taxon>Ecdysozoa</taxon>
        <taxon>Arthropoda</taxon>
        <taxon>Chelicerata</taxon>
        <taxon>Arachnida</taxon>
        <taxon>Araneae</taxon>
        <taxon>Araneomorphae</taxon>
        <taxon>Entelegynae</taxon>
        <taxon>Araneoidea</taxon>
        <taxon>Araneidae</taxon>
        <taxon>Caerostris</taxon>
    </lineage>
</organism>
<dbReference type="GO" id="GO:0005874">
    <property type="term" value="C:microtubule"/>
    <property type="evidence" value="ECO:0007669"/>
    <property type="project" value="UniProtKB-KW"/>
</dbReference>
<dbReference type="InterPro" id="IPR040457">
    <property type="entry name" value="GCP_C"/>
</dbReference>
<dbReference type="InterPro" id="IPR042241">
    <property type="entry name" value="GCP_C_sf"/>
</dbReference>
<reference evidence="8 9" key="1">
    <citation type="submission" date="2021-06" db="EMBL/GenBank/DDBJ databases">
        <title>Caerostris extrusa draft genome.</title>
        <authorList>
            <person name="Kono N."/>
            <person name="Arakawa K."/>
        </authorList>
    </citation>
    <scope>NUCLEOTIDE SEQUENCE [LARGE SCALE GENOMIC DNA]</scope>
</reference>
<evidence type="ECO:0000256" key="2">
    <source>
        <dbReference type="ARBA" id="ARBA00022490"/>
    </source>
</evidence>
<dbReference type="GO" id="GO:0043015">
    <property type="term" value="F:gamma-tubulin binding"/>
    <property type="evidence" value="ECO:0007669"/>
    <property type="project" value="InterPro"/>
</dbReference>
<gene>
    <name evidence="8" type="primary">Tubgcp6</name>
    <name evidence="8" type="ORF">CEXT_444421</name>
</gene>